<dbReference type="Proteomes" id="UP000288507">
    <property type="component" value="Unassembled WGS sequence"/>
</dbReference>
<dbReference type="EMBL" id="PRBV01000005">
    <property type="protein sequence ID" value="RTJ79628.1"/>
    <property type="molecule type" value="Genomic_DNA"/>
</dbReference>
<comment type="caution">
    <text evidence="2">The sequence shown here is derived from an EMBL/GenBank/DDBJ whole genome shotgun (WGS) entry which is preliminary data.</text>
</comment>
<evidence type="ECO:0000313" key="3">
    <source>
        <dbReference type="Proteomes" id="UP000288507"/>
    </source>
</evidence>
<evidence type="ECO:0000256" key="1">
    <source>
        <dbReference type="SAM" id="MobiDB-lite"/>
    </source>
</evidence>
<dbReference type="RefSeq" id="WP_126232190.1">
    <property type="nucleotide sequence ID" value="NZ_PRBV01000005.1"/>
</dbReference>
<proteinExistence type="predicted"/>
<accession>A0A431EED0</accession>
<sequence length="287" mass="32969">MGIKIEKTENRPKLNNKAKEQPVRQDKPVKQENPVKQDTLVKQDNPKSEVKANNFKLKVLPQMRKEFLDRMTSFDIVSYVSRVGMIKKCPFTQDDWNLYADILLSEDYDKIEYNSVETLMCVMCLEDFILTKGFQDDNSLYRINYNGTGLVVTGFLNKDTNATPLRVNNGEDSVHTCYYLEFNVKPVGDILIIQPGKLELDPKAKEVAPTFSSLVKDFTFSRLVQGRQVLGWDTCRDGRFSQIDNGTTITALLYRFTEYRNILMLLEELVGYSDALREDITASVKVE</sequence>
<gene>
    <name evidence="2" type="ORF">C3H57_04455</name>
</gene>
<protein>
    <submittedName>
        <fullName evidence="2">Uncharacterized protein</fullName>
    </submittedName>
</protein>
<reference evidence="2 3" key="1">
    <citation type="journal article" date="2019" name="Appl. Environ. Microbiol.">
        <title>Population genetics and characterization of Campylobacter jejuni isolates in western jackdaws and game birds in Finland.</title>
        <authorList>
            <person name="Kovanen S."/>
            <person name="Rossi M."/>
            <person name="Pohja-Mykra M."/>
            <person name="Nieminen T."/>
            <person name="Raunio-Saarnisto M."/>
            <person name="Sauvala M."/>
            <person name="Fredriksson-Ahomaa M."/>
            <person name="Hanninen M.L."/>
            <person name="Kivisto R."/>
        </authorList>
    </citation>
    <scope>NUCLEOTIDE SEQUENCE [LARGE SCALE GENOMIC DNA]</scope>
    <source>
        <strain evidence="2 3">CB313</strain>
    </source>
</reference>
<evidence type="ECO:0000313" key="2">
    <source>
        <dbReference type="EMBL" id="RTJ79628.1"/>
    </source>
</evidence>
<organism evidence="2 3">
    <name type="scientific">Campylobacter jejuni</name>
    <dbReference type="NCBI Taxonomy" id="197"/>
    <lineage>
        <taxon>Bacteria</taxon>
        <taxon>Pseudomonadati</taxon>
        <taxon>Campylobacterota</taxon>
        <taxon>Epsilonproteobacteria</taxon>
        <taxon>Campylobacterales</taxon>
        <taxon>Campylobacteraceae</taxon>
        <taxon>Campylobacter</taxon>
    </lineage>
</organism>
<feature type="region of interest" description="Disordered" evidence="1">
    <location>
        <begin position="1"/>
        <end position="44"/>
    </location>
</feature>
<name>A0A431EED0_CAMJU</name>
<dbReference type="AlphaFoldDB" id="A0A431EED0"/>